<dbReference type="PANTHER" id="PTHR42659">
    <property type="entry name" value="XANTHINE DEHYDROGENASE SUBUNIT C-RELATED"/>
    <property type="match status" value="1"/>
</dbReference>
<name>A0ABY8FRX9_9SPHN</name>
<dbReference type="InterPro" id="IPR036683">
    <property type="entry name" value="CO_DH_flav_C_dom_sf"/>
</dbReference>
<dbReference type="PROSITE" id="PS51387">
    <property type="entry name" value="FAD_PCMH"/>
    <property type="match status" value="1"/>
</dbReference>
<dbReference type="Gene3D" id="3.30.43.10">
    <property type="entry name" value="Uridine Diphospho-n-acetylenolpyruvylglucosamine Reductase, domain 2"/>
    <property type="match status" value="1"/>
</dbReference>
<evidence type="ECO:0000313" key="5">
    <source>
        <dbReference type="EMBL" id="WFL77773.1"/>
    </source>
</evidence>
<evidence type="ECO:0000256" key="2">
    <source>
        <dbReference type="ARBA" id="ARBA00022827"/>
    </source>
</evidence>
<dbReference type="SUPFAM" id="SSF55447">
    <property type="entry name" value="CO dehydrogenase flavoprotein C-terminal domain-like"/>
    <property type="match status" value="1"/>
</dbReference>
<proteinExistence type="predicted"/>
<dbReference type="InterPro" id="IPR016166">
    <property type="entry name" value="FAD-bd_PCMH"/>
</dbReference>
<feature type="domain" description="FAD-binding PCMH-type" evidence="4">
    <location>
        <begin position="1"/>
        <end position="169"/>
    </location>
</feature>
<accession>A0ABY8FRX9</accession>
<keyword evidence="3" id="KW-0560">Oxidoreductase</keyword>
<evidence type="ECO:0000259" key="4">
    <source>
        <dbReference type="PROSITE" id="PS51387"/>
    </source>
</evidence>
<dbReference type="InterPro" id="IPR051312">
    <property type="entry name" value="Diverse_Substr_Oxidored"/>
</dbReference>
<dbReference type="RefSeq" id="WP_278016465.1">
    <property type="nucleotide sequence ID" value="NZ_CP121106.1"/>
</dbReference>
<dbReference type="Gene3D" id="3.30.465.10">
    <property type="match status" value="1"/>
</dbReference>
<dbReference type="InterPro" id="IPR016167">
    <property type="entry name" value="FAD-bd_PCMH_sub1"/>
</dbReference>
<keyword evidence="1" id="KW-0285">Flavoprotein</keyword>
<dbReference type="Pfam" id="PF00941">
    <property type="entry name" value="FAD_binding_5"/>
    <property type="match status" value="1"/>
</dbReference>
<evidence type="ECO:0000256" key="1">
    <source>
        <dbReference type="ARBA" id="ARBA00022630"/>
    </source>
</evidence>
<dbReference type="Proteomes" id="UP001215827">
    <property type="component" value="Chromosome"/>
</dbReference>
<reference evidence="5 6" key="1">
    <citation type="submission" date="2023-03" db="EMBL/GenBank/DDBJ databases">
        <title>Altererythrobacter sp. CAU 1644 isolated from sand.</title>
        <authorList>
            <person name="Kim W."/>
        </authorList>
    </citation>
    <scope>NUCLEOTIDE SEQUENCE [LARGE SCALE GENOMIC DNA]</scope>
    <source>
        <strain evidence="5 6">CAU 1644</strain>
    </source>
</reference>
<gene>
    <name evidence="5" type="ORF">P7228_01510</name>
</gene>
<evidence type="ECO:0000313" key="6">
    <source>
        <dbReference type="Proteomes" id="UP001215827"/>
    </source>
</evidence>
<sequence>MYEFTYRRPSSLDEAKRLIAEEDGQALSGGQTLMPVLRARLAMPSMLVDLTRLDELKSVSMEGERIVILGATTHAEVASNPLVHEHCPALAALAGGIGDPQVRHRGTIGGSVANNDPAACYPSACLALDAEIRTDRRTIAARDFFTSMFETALEQGEIVTAVSFPACREAHYEKFPNPASRFALIAVFAARLGGQTRLAVTGGGTGVFRWQGGEGAADQGGDLATASLDEAHFTGDLHASTAYRMHLTRVMAQRALAAIG</sequence>
<dbReference type="InterPro" id="IPR016169">
    <property type="entry name" value="FAD-bd_PCMH_sub2"/>
</dbReference>
<dbReference type="InterPro" id="IPR002346">
    <property type="entry name" value="Mopterin_DH_FAD-bd"/>
</dbReference>
<dbReference type="InterPro" id="IPR005107">
    <property type="entry name" value="CO_DH_flav_C"/>
</dbReference>
<dbReference type="PANTHER" id="PTHR42659:SF2">
    <property type="entry name" value="XANTHINE DEHYDROGENASE SUBUNIT C-RELATED"/>
    <property type="match status" value="1"/>
</dbReference>
<dbReference type="Gene3D" id="3.30.390.50">
    <property type="entry name" value="CO dehydrogenase flavoprotein, C-terminal domain"/>
    <property type="match status" value="1"/>
</dbReference>
<dbReference type="InterPro" id="IPR036318">
    <property type="entry name" value="FAD-bd_PCMH-like_sf"/>
</dbReference>
<keyword evidence="2" id="KW-0274">FAD</keyword>
<organism evidence="5 6">
    <name type="scientific">Altererythrobacter arenosus</name>
    <dbReference type="NCBI Taxonomy" id="3032592"/>
    <lineage>
        <taxon>Bacteria</taxon>
        <taxon>Pseudomonadati</taxon>
        <taxon>Pseudomonadota</taxon>
        <taxon>Alphaproteobacteria</taxon>
        <taxon>Sphingomonadales</taxon>
        <taxon>Erythrobacteraceae</taxon>
        <taxon>Altererythrobacter</taxon>
    </lineage>
</organism>
<protein>
    <submittedName>
        <fullName evidence="5">Xanthine dehydrogenase family protein subunit M</fullName>
    </submittedName>
</protein>
<dbReference type="SUPFAM" id="SSF56176">
    <property type="entry name" value="FAD-binding/transporter-associated domain-like"/>
    <property type="match status" value="1"/>
</dbReference>
<evidence type="ECO:0000256" key="3">
    <source>
        <dbReference type="ARBA" id="ARBA00023002"/>
    </source>
</evidence>
<keyword evidence="6" id="KW-1185">Reference proteome</keyword>
<dbReference type="EMBL" id="CP121106">
    <property type="protein sequence ID" value="WFL77773.1"/>
    <property type="molecule type" value="Genomic_DNA"/>
</dbReference>
<dbReference type="SMART" id="SM01092">
    <property type="entry name" value="CO_deh_flav_C"/>
    <property type="match status" value="1"/>
</dbReference>